<protein>
    <recommendedName>
        <fullName evidence="4">DUF4168 domain-containing protein</fullName>
    </recommendedName>
</protein>
<organism evidence="2 3">
    <name type="scientific">Runella salmonicolor</name>
    <dbReference type="NCBI Taxonomy" id="2950278"/>
    <lineage>
        <taxon>Bacteria</taxon>
        <taxon>Pseudomonadati</taxon>
        <taxon>Bacteroidota</taxon>
        <taxon>Cytophagia</taxon>
        <taxon>Cytophagales</taxon>
        <taxon>Spirosomataceae</taxon>
        <taxon>Runella</taxon>
    </lineage>
</organism>
<keyword evidence="3" id="KW-1185">Reference proteome</keyword>
<evidence type="ECO:0000313" key="3">
    <source>
        <dbReference type="Proteomes" id="UP001204772"/>
    </source>
</evidence>
<evidence type="ECO:0008006" key="4">
    <source>
        <dbReference type="Google" id="ProtNLM"/>
    </source>
</evidence>
<dbReference type="Proteomes" id="UP001204772">
    <property type="component" value="Unassembled WGS sequence"/>
</dbReference>
<name>A0ABT1FXB0_9BACT</name>
<proteinExistence type="predicted"/>
<evidence type="ECO:0000256" key="1">
    <source>
        <dbReference type="SAM" id="Phobius"/>
    </source>
</evidence>
<dbReference type="RefSeq" id="WP_253533253.1">
    <property type="nucleotide sequence ID" value="NZ_JAMZEL010000024.1"/>
</dbReference>
<keyword evidence="1" id="KW-0472">Membrane</keyword>
<comment type="caution">
    <text evidence="2">The sequence shown here is derived from an EMBL/GenBank/DDBJ whole genome shotgun (WGS) entry which is preliminary data.</text>
</comment>
<feature type="transmembrane region" description="Helical" evidence="1">
    <location>
        <begin position="35"/>
        <end position="54"/>
    </location>
</feature>
<accession>A0ABT1FXB0</accession>
<keyword evidence="1" id="KW-1133">Transmembrane helix</keyword>
<gene>
    <name evidence="2" type="ORF">NCI00_28490</name>
</gene>
<keyword evidence="1" id="KW-0812">Transmembrane</keyword>
<evidence type="ECO:0000313" key="2">
    <source>
        <dbReference type="EMBL" id="MCP1386414.1"/>
    </source>
</evidence>
<sequence length="177" mass="20181">MKKLLAKAGALLKSRPQVDDSGPPKWYVQAFRSKPLMYLLAAVIVVGVIVYLAVKSAKEKLRLDQVDTSKLPGREDVIENITREELDDIVADCRLYFDNISAVPGTIVPKNELMRRLLRLSDYELGLVNNQYNNLYSQSDTNLYHEISDDYWYSYDADLRTKLLSRLKTIGAGKTKH</sequence>
<reference evidence="2 3" key="1">
    <citation type="submission" date="2022-06" db="EMBL/GenBank/DDBJ databases">
        <title>Runella sp. S5 genome sequencing.</title>
        <authorList>
            <person name="Park S."/>
        </authorList>
    </citation>
    <scope>NUCLEOTIDE SEQUENCE [LARGE SCALE GENOMIC DNA]</scope>
    <source>
        <strain evidence="2 3">S5</strain>
    </source>
</reference>
<dbReference type="EMBL" id="JAMZEL010000024">
    <property type="protein sequence ID" value="MCP1386414.1"/>
    <property type="molecule type" value="Genomic_DNA"/>
</dbReference>